<feature type="compositionally biased region" description="Basic and acidic residues" evidence="1">
    <location>
        <begin position="79"/>
        <end position="95"/>
    </location>
</feature>
<proteinExistence type="predicted"/>
<feature type="region of interest" description="Disordered" evidence="1">
    <location>
        <begin position="1"/>
        <end position="53"/>
    </location>
</feature>
<organism evidence="2 3">
    <name type="scientific">Microlunatus endophyticus</name>
    <dbReference type="NCBI Taxonomy" id="1716077"/>
    <lineage>
        <taxon>Bacteria</taxon>
        <taxon>Bacillati</taxon>
        <taxon>Actinomycetota</taxon>
        <taxon>Actinomycetes</taxon>
        <taxon>Propionibacteriales</taxon>
        <taxon>Propionibacteriaceae</taxon>
        <taxon>Microlunatus</taxon>
    </lineage>
</organism>
<name>A0A917SJ58_9ACTN</name>
<dbReference type="AlphaFoldDB" id="A0A917SJ58"/>
<comment type="caution">
    <text evidence="2">The sequence shown here is derived from an EMBL/GenBank/DDBJ whole genome shotgun (WGS) entry which is preliminary data.</text>
</comment>
<dbReference type="EMBL" id="BMMZ01000021">
    <property type="protein sequence ID" value="GGL83362.1"/>
    <property type="molecule type" value="Genomic_DNA"/>
</dbReference>
<feature type="region of interest" description="Disordered" evidence="1">
    <location>
        <begin position="79"/>
        <end position="116"/>
    </location>
</feature>
<protein>
    <submittedName>
        <fullName evidence="2">Uncharacterized protein</fullName>
    </submittedName>
</protein>
<evidence type="ECO:0000256" key="1">
    <source>
        <dbReference type="SAM" id="MobiDB-lite"/>
    </source>
</evidence>
<accession>A0A917SJ58</accession>
<reference evidence="2" key="2">
    <citation type="submission" date="2020-09" db="EMBL/GenBank/DDBJ databases">
        <authorList>
            <person name="Sun Q."/>
            <person name="Zhou Y."/>
        </authorList>
    </citation>
    <scope>NUCLEOTIDE SEQUENCE</scope>
    <source>
        <strain evidence="2">CGMCC 4.7306</strain>
    </source>
</reference>
<feature type="compositionally biased region" description="Basic residues" evidence="1">
    <location>
        <begin position="35"/>
        <end position="53"/>
    </location>
</feature>
<gene>
    <name evidence="2" type="ORF">GCM10011575_47120</name>
</gene>
<reference evidence="2" key="1">
    <citation type="journal article" date="2014" name="Int. J. Syst. Evol. Microbiol.">
        <title>Complete genome sequence of Corynebacterium casei LMG S-19264T (=DSM 44701T), isolated from a smear-ripened cheese.</title>
        <authorList>
            <consortium name="US DOE Joint Genome Institute (JGI-PGF)"/>
            <person name="Walter F."/>
            <person name="Albersmeier A."/>
            <person name="Kalinowski J."/>
            <person name="Ruckert C."/>
        </authorList>
    </citation>
    <scope>NUCLEOTIDE SEQUENCE</scope>
    <source>
        <strain evidence="2">CGMCC 4.7306</strain>
    </source>
</reference>
<dbReference type="Proteomes" id="UP000613840">
    <property type="component" value="Unassembled WGS sequence"/>
</dbReference>
<sequence>MPPRKIDTSDCAPRKEYQRKHECDRGSEERSTHIPIRHRSNTKKQKRQHNGRKCTKACANGVNEFCPCHKSSMRHDMSDRIRRENCQHGADERNSQSKQRALGADVSMRPRCQGDGQGGEDEIYAFLESRSSLGWAKYWPTSVRQVTLL</sequence>
<keyword evidence="3" id="KW-1185">Reference proteome</keyword>
<evidence type="ECO:0000313" key="2">
    <source>
        <dbReference type="EMBL" id="GGL83362.1"/>
    </source>
</evidence>
<evidence type="ECO:0000313" key="3">
    <source>
        <dbReference type="Proteomes" id="UP000613840"/>
    </source>
</evidence>
<feature type="compositionally biased region" description="Basic and acidic residues" evidence="1">
    <location>
        <begin position="1"/>
        <end position="32"/>
    </location>
</feature>